<name>A0AAV4JMC5_9GAST</name>
<gene>
    <name evidence="1" type="ORF">ElyMa_005124700</name>
</gene>
<organism evidence="1 2">
    <name type="scientific">Elysia marginata</name>
    <dbReference type="NCBI Taxonomy" id="1093978"/>
    <lineage>
        <taxon>Eukaryota</taxon>
        <taxon>Metazoa</taxon>
        <taxon>Spiralia</taxon>
        <taxon>Lophotrochozoa</taxon>
        <taxon>Mollusca</taxon>
        <taxon>Gastropoda</taxon>
        <taxon>Heterobranchia</taxon>
        <taxon>Euthyneura</taxon>
        <taxon>Panpulmonata</taxon>
        <taxon>Sacoglossa</taxon>
        <taxon>Placobranchoidea</taxon>
        <taxon>Plakobranchidae</taxon>
        <taxon>Elysia</taxon>
    </lineage>
</organism>
<evidence type="ECO:0000313" key="1">
    <source>
        <dbReference type="EMBL" id="GFS23068.1"/>
    </source>
</evidence>
<dbReference type="Proteomes" id="UP000762676">
    <property type="component" value="Unassembled WGS sequence"/>
</dbReference>
<accession>A0AAV4JMC5</accession>
<keyword evidence="2" id="KW-1185">Reference proteome</keyword>
<reference evidence="1 2" key="1">
    <citation type="journal article" date="2021" name="Elife">
        <title>Chloroplast acquisition without the gene transfer in kleptoplastic sea slugs, Plakobranchus ocellatus.</title>
        <authorList>
            <person name="Maeda T."/>
            <person name="Takahashi S."/>
            <person name="Yoshida T."/>
            <person name="Shimamura S."/>
            <person name="Takaki Y."/>
            <person name="Nagai Y."/>
            <person name="Toyoda A."/>
            <person name="Suzuki Y."/>
            <person name="Arimoto A."/>
            <person name="Ishii H."/>
            <person name="Satoh N."/>
            <person name="Nishiyama T."/>
            <person name="Hasebe M."/>
            <person name="Maruyama T."/>
            <person name="Minagawa J."/>
            <person name="Obokata J."/>
            <person name="Shigenobu S."/>
        </authorList>
    </citation>
    <scope>NUCLEOTIDE SEQUENCE [LARGE SCALE GENOMIC DNA]</scope>
</reference>
<dbReference type="EMBL" id="BMAT01010239">
    <property type="protein sequence ID" value="GFS23068.1"/>
    <property type="molecule type" value="Genomic_DNA"/>
</dbReference>
<sequence>MVELCQVRIRLVTVLKLPCSQALNETDEGMVSIESPLDLLVALDTFRLSALVRIASRLDSKRLTRNKRLVSIDKSVAGEQLHSDGQARAQRTRRSTGTSFIHVTQCTWTSLNADVTLLCSVCSCPI</sequence>
<comment type="caution">
    <text evidence="1">The sequence shown here is derived from an EMBL/GenBank/DDBJ whole genome shotgun (WGS) entry which is preliminary data.</text>
</comment>
<protein>
    <submittedName>
        <fullName evidence="1">Uncharacterized protein</fullName>
    </submittedName>
</protein>
<dbReference type="AlphaFoldDB" id="A0AAV4JMC5"/>
<evidence type="ECO:0000313" key="2">
    <source>
        <dbReference type="Proteomes" id="UP000762676"/>
    </source>
</evidence>
<proteinExistence type="predicted"/>